<dbReference type="Gene3D" id="3.40.1440.40">
    <property type="match status" value="1"/>
</dbReference>
<evidence type="ECO:0000313" key="2">
    <source>
        <dbReference type="Proteomes" id="UP000516148"/>
    </source>
</evidence>
<keyword evidence="2" id="KW-1185">Reference proteome</keyword>
<protein>
    <submittedName>
        <fullName evidence="1">GIY-YIG nuclease family protein</fullName>
    </submittedName>
</protein>
<dbReference type="Proteomes" id="UP000516148">
    <property type="component" value="Chromosome"/>
</dbReference>
<dbReference type="KEGG" id="spap:H3Z74_06580"/>
<accession>A0A7H0LME4</accession>
<evidence type="ECO:0000313" key="1">
    <source>
        <dbReference type="EMBL" id="QNQ10847.1"/>
    </source>
</evidence>
<name>A0A7H0LME4_9SPHN</name>
<sequence length="206" mass="22434">MTTKADKIRALALAGYLRTEIATHLDIRYQHVRQVLERSGIDLGRSRGDPAGAAPATRKAVVKAVTSTVMVAPPYPVERLIEAGFSRLGQWALVSDDAFELDCIVPADPGVYVFVVDSVIRYIGLTQRGLRGRMGHYVRGHSRQRTSARVKGLILAALGAGSRVEILIATPEATEWRGLPVLTAPGLEAGLIRMIQPEWNMQGIRA</sequence>
<dbReference type="AlphaFoldDB" id="A0A7H0LME4"/>
<gene>
    <name evidence="1" type="ORF">H3Z74_06580</name>
</gene>
<dbReference type="InterPro" id="IPR044556">
    <property type="entry name" value="EndoII-like_GIY-YIG"/>
</dbReference>
<dbReference type="EMBL" id="CP061038">
    <property type="protein sequence ID" value="QNQ10847.1"/>
    <property type="molecule type" value="Genomic_DNA"/>
</dbReference>
<dbReference type="CDD" id="cd10436">
    <property type="entry name" value="GIY-YIG_EndoII_Hpy188I_like"/>
    <property type="match status" value="1"/>
</dbReference>
<proteinExistence type="predicted"/>
<reference evidence="1 2" key="1">
    <citation type="submission" date="2020-09" db="EMBL/GenBank/DDBJ databases">
        <title>Sphingomonas sp., a new species isolated from pork steak.</title>
        <authorList>
            <person name="Heidler von Heilborn D."/>
        </authorList>
    </citation>
    <scope>NUCLEOTIDE SEQUENCE [LARGE SCALE GENOMIC DNA]</scope>
    <source>
        <strain evidence="2">S8-3T</strain>
    </source>
</reference>
<dbReference type="InterPro" id="IPR053748">
    <property type="entry name" value="Host_DNA_Degrad_Endo"/>
</dbReference>
<organism evidence="1 2">
    <name type="scientific">Sphingomonas alpina</name>
    <dbReference type="NCBI Taxonomy" id="653931"/>
    <lineage>
        <taxon>Bacteria</taxon>
        <taxon>Pseudomonadati</taxon>
        <taxon>Pseudomonadota</taxon>
        <taxon>Alphaproteobacteria</taxon>
        <taxon>Sphingomonadales</taxon>
        <taxon>Sphingomonadaceae</taxon>
        <taxon>Sphingomonas</taxon>
    </lineage>
</organism>